<evidence type="ECO:0000256" key="4">
    <source>
        <dbReference type="ARBA" id="ARBA00022618"/>
    </source>
</evidence>
<evidence type="ECO:0000256" key="5">
    <source>
        <dbReference type="ARBA" id="ARBA00022679"/>
    </source>
</evidence>
<feature type="domain" description="Enolpyruvate transferase" evidence="13">
    <location>
        <begin position="7"/>
        <end position="417"/>
    </location>
</feature>
<keyword evidence="15" id="KW-1185">Reference proteome</keyword>
<evidence type="ECO:0000256" key="11">
    <source>
        <dbReference type="ARBA" id="ARBA00047527"/>
    </source>
</evidence>
<feature type="binding site" evidence="12">
    <location>
        <position position="313"/>
    </location>
    <ligand>
        <name>UDP-N-acetyl-alpha-D-glucosamine</name>
        <dbReference type="ChEBI" id="CHEBI:57705"/>
    </ligand>
</feature>
<evidence type="ECO:0000256" key="3">
    <source>
        <dbReference type="ARBA" id="ARBA00022490"/>
    </source>
</evidence>
<dbReference type="NCBIfam" id="NF006873">
    <property type="entry name" value="PRK09369.1"/>
    <property type="match status" value="1"/>
</dbReference>
<evidence type="ECO:0000256" key="8">
    <source>
        <dbReference type="ARBA" id="ARBA00023306"/>
    </source>
</evidence>
<organism evidence="14 15">
    <name type="scientific">Chloroflexus islandicus</name>
    <dbReference type="NCBI Taxonomy" id="1707952"/>
    <lineage>
        <taxon>Bacteria</taxon>
        <taxon>Bacillati</taxon>
        <taxon>Chloroflexota</taxon>
        <taxon>Chloroflexia</taxon>
        <taxon>Chloroflexales</taxon>
        <taxon>Chloroflexineae</taxon>
        <taxon>Chloroflexaceae</taxon>
        <taxon>Chloroflexus</taxon>
    </lineage>
</organism>
<dbReference type="AlphaFoldDB" id="A0A178M4K0"/>
<dbReference type="SUPFAM" id="SSF55205">
    <property type="entry name" value="EPT/RTPC-like"/>
    <property type="match status" value="1"/>
</dbReference>
<dbReference type="GO" id="GO:0009252">
    <property type="term" value="P:peptidoglycan biosynthetic process"/>
    <property type="evidence" value="ECO:0007669"/>
    <property type="project" value="UniProtKB-UniRule"/>
</dbReference>
<dbReference type="PANTHER" id="PTHR43783:SF1">
    <property type="entry name" value="UDP-N-ACETYLGLUCOSAMINE 1-CARBOXYVINYLTRANSFERASE"/>
    <property type="match status" value="1"/>
</dbReference>
<comment type="similarity">
    <text evidence="10 12">Belongs to the EPSP synthase family. MurA subfamily.</text>
</comment>
<dbReference type="InterPro" id="IPR050068">
    <property type="entry name" value="MurA_subfamily"/>
</dbReference>
<comment type="pathway">
    <text evidence="2 12">Cell wall biogenesis; peptidoglycan biosynthesis.</text>
</comment>
<dbReference type="Gene3D" id="3.65.10.10">
    <property type="entry name" value="Enolpyruvate transferase domain"/>
    <property type="match status" value="2"/>
</dbReference>
<dbReference type="GO" id="GO:0071555">
    <property type="term" value="P:cell wall organization"/>
    <property type="evidence" value="ECO:0007669"/>
    <property type="project" value="UniProtKB-KW"/>
</dbReference>
<keyword evidence="7 12" id="KW-0573">Peptidoglycan synthesis</keyword>
<keyword evidence="3 12" id="KW-0963">Cytoplasm</keyword>
<evidence type="ECO:0000256" key="12">
    <source>
        <dbReference type="HAMAP-Rule" id="MF_00111"/>
    </source>
</evidence>
<protein>
    <recommendedName>
        <fullName evidence="12">UDP-N-acetylglucosamine 1-carboxyvinyltransferase</fullName>
        <ecNumber evidence="12">2.5.1.7</ecNumber>
    </recommendedName>
    <alternativeName>
        <fullName evidence="12">Enoylpyruvate transferase</fullName>
    </alternativeName>
    <alternativeName>
        <fullName evidence="12">UDP-N-acetylglucosamine enolpyruvyl transferase</fullName>
        <shortName evidence="12">EPT</shortName>
    </alternativeName>
</protein>
<evidence type="ECO:0000256" key="1">
    <source>
        <dbReference type="ARBA" id="ARBA00004496"/>
    </source>
</evidence>
<feature type="binding site" evidence="12">
    <location>
        <position position="93"/>
    </location>
    <ligand>
        <name>UDP-N-acetyl-alpha-D-glucosamine</name>
        <dbReference type="ChEBI" id="CHEBI:57705"/>
    </ligand>
</feature>
<comment type="caution">
    <text evidence="14">The sequence shown here is derived from an EMBL/GenBank/DDBJ whole genome shotgun (WGS) entry which is preliminary data.</text>
</comment>
<dbReference type="STRING" id="1707952.A6A03_17960"/>
<dbReference type="PANTHER" id="PTHR43783">
    <property type="entry name" value="UDP-N-ACETYLGLUCOSAMINE 1-CARBOXYVINYLTRANSFERASE"/>
    <property type="match status" value="1"/>
</dbReference>
<comment type="subcellular location">
    <subcellularLocation>
        <location evidence="1 12">Cytoplasm</location>
    </subcellularLocation>
</comment>
<evidence type="ECO:0000313" key="15">
    <source>
        <dbReference type="Proteomes" id="UP000078287"/>
    </source>
</evidence>
<keyword evidence="9 12" id="KW-0961">Cell wall biogenesis/degradation</keyword>
<feature type="active site" description="Proton donor" evidence="12">
    <location>
        <position position="117"/>
    </location>
</feature>
<evidence type="ECO:0000313" key="14">
    <source>
        <dbReference type="EMBL" id="OAN43680.1"/>
    </source>
</evidence>
<dbReference type="GO" id="GO:0008360">
    <property type="term" value="P:regulation of cell shape"/>
    <property type="evidence" value="ECO:0007669"/>
    <property type="project" value="UniProtKB-KW"/>
</dbReference>
<dbReference type="RefSeq" id="WP_066789987.1">
    <property type="nucleotide sequence ID" value="NZ_LWQS01000076.1"/>
</dbReference>
<keyword evidence="5 12" id="KW-0808">Transferase</keyword>
<dbReference type="EC" id="2.5.1.7" evidence="12"/>
<dbReference type="GO" id="GO:0005737">
    <property type="term" value="C:cytoplasm"/>
    <property type="evidence" value="ECO:0007669"/>
    <property type="project" value="UniProtKB-SubCell"/>
</dbReference>
<dbReference type="InterPro" id="IPR005750">
    <property type="entry name" value="UDP_GlcNAc_COvinyl_MurA"/>
</dbReference>
<dbReference type="NCBIfam" id="TIGR01072">
    <property type="entry name" value="murA"/>
    <property type="match status" value="1"/>
</dbReference>
<dbReference type="InterPro" id="IPR013792">
    <property type="entry name" value="RNA3'P_cycl/enolpyr_Trfase_a/b"/>
</dbReference>
<dbReference type="GO" id="GO:0008760">
    <property type="term" value="F:UDP-N-acetylglucosamine 1-carboxyvinyltransferase activity"/>
    <property type="evidence" value="ECO:0007669"/>
    <property type="project" value="UniProtKB-UniRule"/>
</dbReference>
<comment type="caution">
    <text evidence="12">Lacks conserved residue(s) required for the propagation of feature annotation.</text>
</comment>
<comment type="catalytic activity">
    <reaction evidence="11 12">
        <text>phosphoenolpyruvate + UDP-N-acetyl-alpha-D-glucosamine = UDP-N-acetyl-3-O-(1-carboxyvinyl)-alpha-D-glucosamine + phosphate</text>
        <dbReference type="Rhea" id="RHEA:18681"/>
        <dbReference type="ChEBI" id="CHEBI:43474"/>
        <dbReference type="ChEBI" id="CHEBI:57705"/>
        <dbReference type="ChEBI" id="CHEBI:58702"/>
        <dbReference type="ChEBI" id="CHEBI:68483"/>
        <dbReference type="EC" id="2.5.1.7"/>
    </reaction>
</comment>
<dbReference type="HAMAP" id="MF_00111">
    <property type="entry name" value="MurA"/>
    <property type="match status" value="1"/>
</dbReference>
<sequence>MDHFVIEGGHRLSGSIRPAGNKNAALPLLAASLLTDEPVTLRNIPDIGDVRTKLALLSQLGVQVEQPEPNVVRLHAARLAPVEPDTALARRIRTSPLLAGPLLVRRGYVTLPRPGGDAIGRRRLDTHLLALQALGVQIEVTPASYILTTDGLRGADIFLDEMSVTGTEQAIIAAVTAEGHTTIGNAASEPHVQDLCHLLNRMGAKISGIGTNLLEIEGVSRLHGADYTIGPDFMEVGSLIGLAAVTRSELRIVDARPREHRMTKIMFGRLGVTWHEEGDDIIVPPDQELVVRHDLHGAIPKIDSAPWPGFNPDLISTAIVVATQARGTVLIHEKMFESRLFFVDRLIGMGARIVLCDPHRAVVVGPSQLYGEPDGLPSPDIRAGMALVTAALCAKGRSVIYNIGQIDRGYERIDERLAALGARIERVRGG</sequence>
<reference evidence="14 15" key="1">
    <citation type="submission" date="2016-04" db="EMBL/GenBank/DDBJ databases">
        <title>Chloroflexus islandicus sp. nov., a thermophilic filamentous anoxygenic phototrophic bacterium from geyser Strokkur (Iceland).</title>
        <authorList>
            <person name="Gaisin V.A."/>
            <person name="Kalashnikov A.M."/>
            <person name="Sukhacheva M.V."/>
            <person name="Grouzdev D.S."/>
            <person name="Ivanov T.M."/>
            <person name="Kuznetsov B."/>
            <person name="Gorlenko V.M."/>
        </authorList>
    </citation>
    <scope>NUCLEOTIDE SEQUENCE [LARGE SCALE GENOMIC DNA]</scope>
    <source>
        <strain evidence="15">isl-2</strain>
    </source>
</reference>
<name>A0A178M4K0_9CHLR</name>
<evidence type="ECO:0000259" key="13">
    <source>
        <dbReference type="Pfam" id="PF00275"/>
    </source>
</evidence>
<keyword evidence="6 12" id="KW-0133">Cell shape</keyword>
<dbReference type="EMBL" id="LWQS01000076">
    <property type="protein sequence ID" value="OAN43680.1"/>
    <property type="molecule type" value="Genomic_DNA"/>
</dbReference>
<dbReference type="Proteomes" id="UP000078287">
    <property type="component" value="Unassembled WGS sequence"/>
</dbReference>
<dbReference type="GO" id="GO:0019277">
    <property type="term" value="P:UDP-N-acetylgalactosamine biosynthetic process"/>
    <property type="evidence" value="ECO:0007669"/>
    <property type="project" value="InterPro"/>
</dbReference>
<keyword evidence="4 12" id="KW-0132">Cell division</keyword>
<evidence type="ECO:0000256" key="7">
    <source>
        <dbReference type="ARBA" id="ARBA00022984"/>
    </source>
</evidence>
<comment type="function">
    <text evidence="12">Cell wall formation. Adds enolpyruvyl to UDP-N-acetylglucosamine.</text>
</comment>
<dbReference type="InterPro" id="IPR001986">
    <property type="entry name" value="Enolpyruvate_Tfrase_dom"/>
</dbReference>
<keyword evidence="8 12" id="KW-0131">Cell cycle</keyword>
<dbReference type="OrthoDB" id="9803760at2"/>
<dbReference type="GO" id="GO:0051301">
    <property type="term" value="P:cell division"/>
    <property type="evidence" value="ECO:0007669"/>
    <property type="project" value="UniProtKB-KW"/>
</dbReference>
<feature type="binding site" evidence="12">
    <location>
        <position position="335"/>
    </location>
    <ligand>
        <name>UDP-N-acetyl-alpha-D-glucosamine</name>
        <dbReference type="ChEBI" id="CHEBI:57705"/>
    </ligand>
</feature>
<feature type="binding site" evidence="12">
    <location>
        <begin position="22"/>
        <end position="23"/>
    </location>
    <ligand>
        <name>phosphoenolpyruvate</name>
        <dbReference type="ChEBI" id="CHEBI:58702"/>
    </ligand>
</feature>
<evidence type="ECO:0000256" key="6">
    <source>
        <dbReference type="ARBA" id="ARBA00022960"/>
    </source>
</evidence>
<accession>A0A178M4K0</accession>
<dbReference type="CDD" id="cd01555">
    <property type="entry name" value="UdpNAET"/>
    <property type="match status" value="1"/>
</dbReference>
<evidence type="ECO:0000256" key="10">
    <source>
        <dbReference type="ARBA" id="ARBA00038367"/>
    </source>
</evidence>
<dbReference type="Pfam" id="PF00275">
    <property type="entry name" value="EPSP_synthase"/>
    <property type="match status" value="1"/>
</dbReference>
<gene>
    <name evidence="12" type="primary">murA</name>
    <name evidence="14" type="ORF">A6A03_17960</name>
</gene>
<evidence type="ECO:0000256" key="2">
    <source>
        <dbReference type="ARBA" id="ARBA00004752"/>
    </source>
</evidence>
<proteinExistence type="inferred from homology"/>
<evidence type="ECO:0000256" key="9">
    <source>
        <dbReference type="ARBA" id="ARBA00023316"/>
    </source>
</evidence>
<dbReference type="InterPro" id="IPR036968">
    <property type="entry name" value="Enolpyruvate_Tfrase_sf"/>
</dbReference>
<dbReference type="UniPathway" id="UPA00219"/>